<sequence>MFNFNMFVIHNWVLLAHAHLRGFPGFVFGILILSALPIYIATTSIIIRTKKPLFVLSIPKFMQPVKEETTKTTDQEQSKEPEQDKTEEKAKETQQKIIPTELRQAFVRARLHLGPAPKSNFDITNIPASTPQAISSNEPELQSAGELPLPTDFDIKEETPETDFPSFSPVFSDVTFDDTEPEELDIENNTDNESELKDISEHLNAKGIKFRTENGLILTDQDVIAAHIDPDFWIADEETWFAAGKQKDSPVNKLLQVSKESGLKPILYLSEKNILDIDSKIPEWEKEGIKVITKIDDIN</sequence>
<reference evidence="3" key="2">
    <citation type="journal article" date="2021" name="PeerJ">
        <title>Extensive microbial diversity within the chicken gut microbiome revealed by metagenomics and culture.</title>
        <authorList>
            <person name="Gilroy R."/>
            <person name="Ravi A."/>
            <person name="Getino M."/>
            <person name="Pursley I."/>
            <person name="Horton D.L."/>
            <person name="Alikhan N.F."/>
            <person name="Baker D."/>
            <person name="Gharbi K."/>
            <person name="Hall N."/>
            <person name="Watson M."/>
            <person name="Adriaenssens E.M."/>
            <person name="Foster-Nyarko E."/>
            <person name="Jarju S."/>
            <person name="Secka A."/>
            <person name="Antonio M."/>
            <person name="Oren A."/>
            <person name="Chaudhuri R.R."/>
            <person name="La Ragione R."/>
            <person name="Hildebrand F."/>
            <person name="Pallen M.J."/>
        </authorList>
    </citation>
    <scope>NUCLEOTIDE SEQUENCE</scope>
    <source>
        <strain evidence="3">CHK136-897</strain>
    </source>
</reference>
<evidence type="ECO:0000256" key="1">
    <source>
        <dbReference type="SAM" id="MobiDB-lite"/>
    </source>
</evidence>
<organism evidence="3 4">
    <name type="scientific">Candidatus Enterousia avicola</name>
    <dbReference type="NCBI Taxonomy" id="2840787"/>
    <lineage>
        <taxon>Bacteria</taxon>
        <taxon>Pseudomonadati</taxon>
        <taxon>Pseudomonadota</taxon>
        <taxon>Alphaproteobacteria</taxon>
        <taxon>Candidatus Enterousia</taxon>
    </lineage>
</organism>
<keyword evidence="2" id="KW-0472">Membrane</keyword>
<accession>A0A9D1MQY9</accession>
<keyword evidence="2" id="KW-1133">Transmembrane helix</keyword>
<feature type="region of interest" description="Disordered" evidence="1">
    <location>
        <begin position="66"/>
        <end position="94"/>
    </location>
</feature>
<dbReference type="AlphaFoldDB" id="A0A9D1MQY9"/>
<feature type="transmembrane region" description="Helical" evidence="2">
    <location>
        <begin position="20"/>
        <end position="41"/>
    </location>
</feature>
<reference evidence="3" key="1">
    <citation type="submission" date="2020-10" db="EMBL/GenBank/DDBJ databases">
        <authorList>
            <person name="Gilroy R."/>
        </authorList>
    </citation>
    <scope>NUCLEOTIDE SEQUENCE</scope>
    <source>
        <strain evidence="3">CHK136-897</strain>
    </source>
</reference>
<feature type="compositionally biased region" description="Polar residues" evidence="1">
    <location>
        <begin position="122"/>
        <end position="140"/>
    </location>
</feature>
<name>A0A9D1MQY9_9PROT</name>
<feature type="region of interest" description="Disordered" evidence="1">
    <location>
        <begin position="122"/>
        <end position="147"/>
    </location>
</feature>
<evidence type="ECO:0000256" key="2">
    <source>
        <dbReference type="SAM" id="Phobius"/>
    </source>
</evidence>
<evidence type="ECO:0000313" key="3">
    <source>
        <dbReference type="EMBL" id="HIU65113.1"/>
    </source>
</evidence>
<dbReference type="EMBL" id="DVNO01000003">
    <property type="protein sequence ID" value="HIU65113.1"/>
    <property type="molecule type" value="Genomic_DNA"/>
</dbReference>
<protein>
    <submittedName>
        <fullName evidence="3">Uncharacterized protein</fullName>
    </submittedName>
</protein>
<proteinExistence type="predicted"/>
<keyword evidence="2" id="KW-0812">Transmembrane</keyword>
<comment type="caution">
    <text evidence="3">The sequence shown here is derived from an EMBL/GenBank/DDBJ whole genome shotgun (WGS) entry which is preliminary data.</text>
</comment>
<gene>
    <name evidence="3" type="ORF">IAC63_00530</name>
</gene>
<evidence type="ECO:0000313" key="4">
    <source>
        <dbReference type="Proteomes" id="UP000824142"/>
    </source>
</evidence>
<dbReference type="Proteomes" id="UP000824142">
    <property type="component" value="Unassembled WGS sequence"/>
</dbReference>